<proteinExistence type="inferred from homology"/>
<evidence type="ECO:0000256" key="5">
    <source>
        <dbReference type="ARBA" id="ARBA00023146"/>
    </source>
</evidence>
<organism evidence="7 8">
    <name type="scientific">Candidatus Vogelbacteria bacterium CG10_big_fil_rev_8_21_14_0_10_49_38</name>
    <dbReference type="NCBI Taxonomy" id="1975043"/>
    <lineage>
        <taxon>Bacteria</taxon>
        <taxon>Candidatus Vogeliibacteriota</taxon>
    </lineage>
</organism>
<name>A0A2H0RI79_9BACT</name>
<dbReference type="EMBL" id="PCYK01000009">
    <property type="protein sequence ID" value="PIR46140.1"/>
    <property type="molecule type" value="Genomic_DNA"/>
</dbReference>
<reference evidence="7 8" key="1">
    <citation type="submission" date="2017-09" db="EMBL/GenBank/DDBJ databases">
        <title>Depth-based differentiation of microbial function through sediment-hosted aquifers and enrichment of novel symbionts in the deep terrestrial subsurface.</title>
        <authorList>
            <person name="Probst A.J."/>
            <person name="Ladd B."/>
            <person name="Jarett J.K."/>
            <person name="Geller-Mcgrath D.E."/>
            <person name="Sieber C.M."/>
            <person name="Emerson J.B."/>
            <person name="Anantharaman K."/>
            <person name="Thomas B.C."/>
            <person name="Malmstrom R."/>
            <person name="Stieglmeier M."/>
            <person name="Klingl A."/>
            <person name="Woyke T."/>
            <person name="Ryan C.M."/>
            <person name="Banfield J.F."/>
        </authorList>
    </citation>
    <scope>NUCLEOTIDE SEQUENCE [LARGE SCALE GENOMIC DNA]</scope>
    <source>
        <strain evidence="7">CG10_big_fil_rev_8_21_14_0_10_49_38</strain>
    </source>
</reference>
<keyword evidence="2 6" id="KW-0547">Nucleotide-binding</keyword>
<evidence type="ECO:0000256" key="3">
    <source>
        <dbReference type="ARBA" id="ARBA00022840"/>
    </source>
</evidence>
<evidence type="ECO:0000256" key="1">
    <source>
        <dbReference type="ARBA" id="ARBA00022598"/>
    </source>
</evidence>
<protein>
    <recommendedName>
        <fullName evidence="9">Tryptophan--tRNA ligase</fullName>
    </recommendedName>
</protein>
<dbReference type="Proteomes" id="UP000230431">
    <property type="component" value="Unassembled WGS sequence"/>
</dbReference>
<comment type="caution">
    <text evidence="7">The sequence shown here is derived from an EMBL/GenBank/DDBJ whole genome shotgun (WGS) entry which is preliminary data.</text>
</comment>
<keyword evidence="5 6" id="KW-0030">Aminoacyl-tRNA synthetase</keyword>
<gene>
    <name evidence="7" type="ORF">COV08_01275</name>
</gene>
<dbReference type="AlphaFoldDB" id="A0A2H0RI79"/>
<dbReference type="GO" id="GO:0005524">
    <property type="term" value="F:ATP binding"/>
    <property type="evidence" value="ECO:0007669"/>
    <property type="project" value="UniProtKB-KW"/>
</dbReference>
<dbReference type="InterPro" id="IPR002305">
    <property type="entry name" value="aa-tRNA-synth_Ic"/>
</dbReference>
<keyword evidence="1 6" id="KW-0436">Ligase</keyword>
<dbReference type="GO" id="GO:0006418">
    <property type="term" value="P:tRNA aminoacylation for protein translation"/>
    <property type="evidence" value="ECO:0007669"/>
    <property type="project" value="InterPro"/>
</dbReference>
<evidence type="ECO:0000313" key="7">
    <source>
        <dbReference type="EMBL" id="PIR46140.1"/>
    </source>
</evidence>
<dbReference type="GO" id="GO:0004812">
    <property type="term" value="F:aminoacyl-tRNA ligase activity"/>
    <property type="evidence" value="ECO:0007669"/>
    <property type="project" value="UniProtKB-KW"/>
</dbReference>
<evidence type="ECO:0000313" key="8">
    <source>
        <dbReference type="Proteomes" id="UP000230431"/>
    </source>
</evidence>
<comment type="similarity">
    <text evidence="6">Belongs to the class-I aminoacyl-tRNA synthetase family.</text>
</comment>
<evidence type="ECO:0000256" key="2">
    <source>
        <dbReference type="ARBA" id="ARBA00022741"/>
    </source>
</evidence>
<dbReference type="Pfam" id="PF00579">
    <property type="entry name" value="tRNA-synt_1b"/>
    <property type="match status" value="1"/>
</dbReference>
<evidence type="ECO:0008006" key="9">
    <source>
        <dbReference type="Google" id="ProtNLM"/>
    </source>
</evidence>
<keyword evidence="3 6" id="KW-0067">ATP-binding</keyword>
<dbReference type="SUPFAM" id="SSF52374">
    <property type="entry name" value="Nucleotidylyl transferase"/>
    <property type="match status" value="1"/>
</dbReference>
<accession>A0A2H0RI79</accession>
<dbReference type="InterPro" id="IPR014729">
    <property type="entry name" value="Rossmann-like_a/b/a_fold"/>
</dbReference>
<evidence type="ECO:0000256" key="6">
    <source>
        <dbReference type="RuleBase" id="RU363036"/>
    </source>
</evidence>
<dbReference type="Gene3D" id="3.40.50.620">
    <property type="entry name" value="HUPs"/>
    <property type="match status" value="1"/>
</dbReference>
<keyword evidence="4 6" id="KW-0648">Protein biosynthesis</keyword>
<evidence type="ECO:0000256" key="4">
    <source>
        <dbReference type="ARBA" id="ARBA00022917"/>
    </source>
</evidence>
<sequence>MREFGYSPLEFEAISFALGVLTKEDLQRQWLCHMNGGSFAELSRLRRPAIAATGFGLSGIPHMGTLSQILRAIRLQKAGIPVQIVLGDLDAYNGKNVPLERTLELASQYRAFILNLGFDSFAPSILRAQYDSLTTLRTSYLIGRYMDDEMFLKAEEDLHGFYSVQGKVDPVMSYRRKLSLNLMIADFLELLVDGGFDAVLVFLGIDEHQYVNFGRRTIERCIAEKPDWFNGKCYAALYSSIIGGFHGYPKMSKSFPQSGITVDMSAEEILSLIEFGEPPTQFPETNVVYQMISSVSLYDNDIIEEAYVECRKQSRRWSAMKRDYAKHLHQLCRKWHER</sequence>